<keyword evidence="4" id="KW-1185">Reference proteome</keyword>
<evidence type="ECO:0000256" key="2">
    <source>
        <dbReference type="SAM" id="Phobius"/>
    </source>
</evidence>
<accession>A0A177T5Y4</accession>
<keyword evidence="2" id="KW-0472">Membrane</keyword>
<gene>
    <name evidence="3" type="ORF">A4X13_0g6925</name>
</gene>
<feature type="compositionally biased region" description="Low complexity" evidence="1">
    <location>
        <begin position="63"/>
        <end position="72"/>
    </location>
</feature>
<evidence type="ECO:0000313" key="3">
    <source>
        <dbReference type="EMBL" id="KAE8243844.1"/>
    </source>
</evidence>
<dbReference type="Proteomes" id="UP000077521">
    <property type="component" value="Unassembled WGS sequence"/>
</dbReference>
<keyword evidence="2" id="KW-1133">Transmembrane helix</keyword>
<keyword evidence="2" id="KW-0812">Transmembrane</keyword>
<reference evidence="3" key="1">
    <citation type="submission" date="2016-04" db="EMBL/GenBank/DDBJ databases">
        <authorList>
            <person name="Nguyen H.D."/>
            <person name="Samba Siva P."/>
            <person name="Cullis J."/>
            <person name="Levesque C.A."/>
            <person name="Hambleton S."/>
        </authorList>
    </citation>
    <scope>NUCLEOTIDE SEQUENCE</scope>
    <source>
        <strain evidence="3">DAOMC 236416</strain>
    </source>
</reference>
<dbReference type="EMBL" id="LWDF02000739">
    <property type="protein sequence ID" value="KAE8243844.1"/>
    <property type="molecule type" value="Genomic_DNA"/>
</dbReference>
<proteinExistence type="predicted"/>
<comment type="caution">
    <text evidence="3">The sequence shown here is derived from an EMBL/GenBank/DDBJ whole genome shotgun (WGS) entry which is preliminary data.</text>
</comment>
<sequence>MPTDERSTSDESRLHFYGLHLQCIILFLVFLSLPRVTSCVLPTVSIFVHPSRPANHKTNRGYPSSPCWSSSS</sequence>
<evidence type="ECO:0000313" key="4">
    <source>
        <dbReference type="Proteomes" id="UP000077521"/>
    </source>
</evidence>
<protein>
    <submittedName>
        <fullName evidence="3">Uncharacterized protein</fullName>
    </submittedName>
</protein>
<feature type="region of interest" description="Disordered" evidence="1">
    <location>
        <begin position="50"/>
        <end position="72"/>
    </location>
</feature>
<evidence type="ECO:0000256" key="1">
    <source>
        <dbReference type="SAM" id="MobiDB-lite"/>
    </source>
</evidence>
<feature type="transmembrane region" description="Helical" evidence="2">
    <location>
        <begin position="14"/>
        <end position="33"/>
    </location>
</feature>
<dbReference type="AlphaFoldDB" id="A0A177T5Y4"/>
<organism evidence="3 4">
    <name type="scientific">Tilletia indica</name>
    <dbReference type="NCBI Taxonomy" id="43049"/>
    <lineage>
        <taxon>Eukaryota</taxon>
        <taxon>Fungi</taxon>
        <taxon>Dikarya</taxon>
        <taxon>Basidiomycota</taxon>
        <taxon>Ustilaginomycotina</taxon>
        <taxon>Exobasidiomycetes</taxon>
        <taxon>Tilletiales</taxon>
        <taxon>Tilletiaceae</taxon>
        <taxon>Tilletia</taxon>
    </lineage>
</organism>
<reference evidence="3" key="2">
    <citation type="journal article" date="2019" name="IMA Fungus">
        <title>Genome sequencing and comparison of five Tilletia species to identify candidate genes for the detection of regulated species infecting wheat.</title>
        <authorList>
            <person name="Nguyen H.D.T."/>
            <person name="Sultana T."/>
            <person name="Kesanakurti P."/>
            <person name="Hambleton S."/>
        </authorList>
    </citation>
    <scope>NUCLEOTIDE SEQUENCE</scope>
    <source>
        <strain evidence="3">DAOMC 236416</strain>
    </source>
</reference>
<name>A0A177T5Y4_9BASI</name>